<dbReference type="EMBL" id="JYIX01000029">
    <property type="protein sequence ID" value="KJL34213.1"/>
    <property type="molecule type" value="Genomic_DNA"/>
</dbReference>
<evidence type="ECO:0000256" key="1">
    <source>
        <dbReference type="ARBA" id="ARBA00022737"/>
    </source>
</evidence>
<dbReference type="PROSITE" id="PS50297">
    <property type="entry name" value="ANK_REP_REGION"/>
    <property type="match status" value="2"/>
</dbReference>
<sequence length="284" mass="29185">MPTLAWYTIFMPDTSPPPCVARPPDRAPHREDPAPFRKRAAGAIAGLGVTALLLAGCAAVAPESTPTVTSTSPAVASPSPASPRTEAEMTALNSRLFDAATAGDAAAVRTAITEGADLEARGSGGMTALIAATKGNRIDAALALIDAGADVNAKDDIVDSAYLYAGARGHDEILRATLEHGADLRSTNRYGGTALIPASERGHLSTVRILLAAGVDPNHVNNLNWTALHEAIVLGDGSQTYVDIVRTLIAGGADVTIRDGDGVLPRDLAASHGYRDIVAAIDEA</sequence>
<dbReference type="InterPro" id="IPR050776">
    <property type="entry name" value="Ank_Repeat/CDKN_Inhibitor"/>
</dbReference>
<proteinExistence type="predicted"/>
<dbReference type="AlphaFoldDB" id="A0A0F0LM52"/>
<evidence type="ECO:0000313" key="6">
    <source>
        <dbReference type="Proteomes" id="UP000033740"/>
    </source>
</evidence>
<dbReference type="STRING" id="582680.RS86_00999"/>
<reference evidence="5 6" key="1">
    <citation type="submission" date="2015-02" db="EMBL/GenBank/DDBJ databases">
        <title>Draft genome sequences of ten Microbacterium spp. with emphasis on heavy metal contaminated environments.</title>
        <authorList>
            <person name="Corretto E."/>
        </authorList>
    </citation>
    <scope>NUCLEOTIDE SEQUENCE [LARGE SCALE GENOMIC DNA]</scope>
    <source>
        <strain evidence="5 6">ARN176</strain>
    </source>
</reference>
<feature type="repeat" description="ANK" evidence="3">
    <location>
        <begin position="223"/>
        <end position="260"/>
    </location>
</feature>
<dbReference type="PATRIC" id="fig|582680.6.peg.1028"/>
<organism evidence="5 6">
    <name type="scientific">Microbacterium azadirachtae</name>
    <dbReference type="NCBI Taxonomy" id="582680"/>
    <lineage>
        <taxon>Bacteria</taxon>
        <taxon>Bacillati</taxon>
        <taxon>Actinomycetota</taxon>
        <taxon>Actinomycetes</taxon>
        <taxon>Micrococcales</taxon>
        <taxon>Microbacteriaceae</taxon>
        <taxon>Microbacterium</taxon>
    </lineage>
</organism>
<keyword evidence="1" id="KW-0677">Repeat</keyword>
<keyword evidence="2 3" id="KW-0040">ANK repeat</keyword>
<evidence type="ECO:0000256" key="2">
    <source>
        <dbReference type="ARBA" id="ARBA00023043"/>
    </source>
</evidence>
<dbReference type="InterPro" id="IPR002110">
    <property type="entry name" value="Ankyrin_rpt"/>
</dbReference>
<feature type="compositionally biased region" description="Low complexity" evidence="4">
    <location>
        <begin position="64"/>
        <end position="83"/>
    </location>
</feature>
<feature type="repeat" description="ANK" evidence="3">
    <location>
        <begin position="190"/>
        <end position="222"/>
    </location>
</feature>
<protein>
    <submittedName>
        <fullName evidence="5">Ankyrin repeats (3 copies)</fullName>
    </submittedName>
</protein>
<dbReference type="PANTHER" id="PTHR24201">
    <property type="entry name" value="ANK_REP_REGION DOMAIN-CONTAINING PROTEIN"/>
    <property type="match status" value="1"/>
</dbReference>
<dbReference type="SUPFAM" id="SSF48403">
    <property type="entry name" value="Ankyrin repeat"/>
    <property type="match status" value="1"/>
</dbReference>
<dbReference type="Proteomes" id="UP000033740">
    <property type="component" value="Unassembled WGS sequence"/>
</dbReference>
<name>A0A0F0LM52_9MICO</name>
<accession>A0A0F0LM52</accession>
<feature type="repeat" description="ANK" evidence="3">
    <location>
        <begin position="124"/>
        <end position="156"/>
    </location>
</feature>
<evidence type="ECO:0000256" key="3">
    <source>
        <dbReference type="PROSITE-ProRule" id="PRU00023"/>
    </source>
</evidence>
<dbReference type="PANTHER" id="PTHR24201:SF15">
    <property type="entry name" value="ANKYRIN REPEAT DOMAIN-CONTAINING PROTEIN 66"/>
    <property type="match status" value="1"/>
</dbReference>
<dbReference type="InterPro" id="IPR036770">
    <property type="entry name" value="Ankyrin_rpt-contain_sf"/>
</dbReference>
<dbReference type="SMART" id="SM00248">
    <property type="entry name" value="ANK"/>
    <property type="match status" value="5"/>
</dbReference>
<keyword evidence="6" id="KW-1185">Reference proteome</keyword>
<feature type="region of interest" description="Disordered" evidence="4">
    <location>
        <begin position="64"/>
        <end position="84"/>
    </location>
</feature>
<evidence type="ECO:0000256" key="4">
    <source>
        <dbReference type="SAM" id="MobiDB-lite"/>
    </source>
</evidence>
<dbReference type="Gene3D" id="1.25.40.20">
    <property type="entry name" value="Ankyrin repeat-containing domain"/>
    <property type="match status" value="1"/>
</dbReference>
<comment type="caution">
    <text evidence="5">The sequence shown here is derived from an EMBL/GenBank/DDBJ whole genome shotgun (WGS) entry which is preliminary data.</text>
</comment>
<dbReference type="PROSITE" id="PS50088">
    <property type="entry name" value="ANK_REPEAT"/>
    <property type="match status" value="3"/>
</dbReference>
<evidence type="ECO:0000313" key="5">
    <source>
        <dbReference type="EMBL" id="KJL34213.1"/>
    </source>
</evidence>
<dbReference type="Pfam" id="PF12796">
    <property type="entry name" value="Ank_2"/>
    <property type="match status" value="2"/>
</dbReference>
<gene>
    <name evidence="5" type="ORF">RS86_00999</name>
</gene>